<dbReference type="InterPro" id="IPR011051">
    <property type="entry name" value="RmlC_Cupin_sf"/>
</dbReference>
<dbReference type="InterPro" id="IPR014710">
    <property type="entry name" value="RmlC-like_jellyroll"/>
</dbReference>
<evidence type="ECO:0000256" key="1">
    <source>
        <dbReference type="ARBA" id="ARBA00022723"/>
    </source>
</evidence>
<evidence type="ECO:0000259" key="2">
    <source>
        <dbReference type="Pfam" id="PF07883"/>
    </source>
</evidence>
<comment type="caution">
    <text evidence="3">The sequence shown here is derived from an EMBL/GenBank/DDBJ whole genome shotgun (WGS) entry which is preliminary data.</text>
</comment>
<name>A0A6B0SMG3_9EURY</name>
<gene>
    <name evidence="3" type="ORF">GRX66_09790</name>
</gene>
<keyword evidence="1" id="KW-0479">Metal-binding</keyword>
<dbReference type="InterPro" id="IPR013096">
    <property type="entry name" value="Cupin_2"/>
</dbReference>
<evidence type="ECO:0000313" key="3">
    <source>
        <dbReference type="EMBL" id="MXR20881.1"/>
    </source>
</evidence>
<dbReference type="EMBL" id="WUUU01000068">
    <property type="protein sequence ID" value="MXR20881.1"/>
    <property type="molecule type" value="Genomic_DNA"/>
</dbReference>
<accession>A0A6B0SMG3</accession>
<evidence type="ECO:0000313" key="4">
    <source>
        <dbReference type="Proteomes" id="UP000471521"/>
    </source>
</evidence>
<dbReference type="RefSeq" id="WP_159526396.1">
    <property type="nucleotide sequence ID" value="NZ_WUUU01000068.1"/>
</dbReference>
<dbReference type="SUPFAM" id="SSF51182">
    <property type="entry name" value="RmlC-like cupins"/>
    <property type="match status" value="1"/>
</dbReference>
<dbReference type="PANTHER" id="PTHR35848">
    <property type="entry name" value="OXALATE-BINDING PROTEIN"/>
    <property type="match status" value="1"/>
</dbReference>
<dbReference type="InterPro" id="IPR051610">
    <property type="entry name" value="GPI/OXD"/>
</dbReference>
<proteinExistence type="predicted"/>
<dbReference type="GO" id="GO:0046872">
    <property type="term" value="F:metal ion binding"/>
    <property type="evidence" value="ECO:0007669"/>
    <property type="project" value="UniProtKB-KW"/>
</dbReference>
<dbReference type="Gene3D" id="2.60.120.10">
    <property type="entry name" value="Jelly Rolls"/>
    <property type="match status" value="1"/>
</dbReference>
<feature type="domain" description="Cupin type-2" evidence="2">
    <location>
        <begin position="39"/>
        <end position="110"/>
    </location>
</feature>
<dbReference type="OrthoDB" id="190812at2157"/>
<dbReference type="AlphaFoldDB" id="A0A6B0SMG3"/>
<sequence>MEKVTVDAVESRPNPMNVHDVRLPLSRALDAEHVAVVEYELAPGDQFAGGMHAHHDQEEIFYVLEGTATFEVGVDREEVTVEAGELVRFPPGEFQSGHNHSEADVRALAIGAPGARHDWSALESLAPCADCGEETRHDVHPPNDEGVMQLVCTECGAEMF</sequence>
<keyword evidence="4" id="KW-1185">Reference proteome</keyword>
<protein>
    <submittedName>
        <fullName evidence="3">Cupin domain-containing protein</fullName>
    </submittedName>
</protein>
<dbReference type="PANTHER" id="PTHR35848:SF9">
    <property type="entry name" value="SLL1358 PROTEIN"/>
    <property type="match status" value="1"/>
</dbReference>
<organism evidence="3 4">
    <name type="scientific">Halobacterium bonnevillei</name>
    <dbReference type="NCBI Taxonomy" id="2692200"/>
    <lineage>
        <taxon>Archaea</taxon>
        <taxon>Methanobacteriati</taxon>
        <taxon>Methanobacteriota</taxon>
        <taxon>Stenosarchaea group</taxon>
        <taxon>Halobacteria</taxon>
        <taxon>Halobacteriales</taxon>
        <taxon>Halobacteriaceae</taxon>
        <taxon>Halobacterium</taxon>
    </lineage>
</organism>
<reference evidence="3 4" key="1">
    <citation type="submission" date="2019-12" db="EMBL/GenBank/DDBJ databases">
        <title>Isolation and characterization of three novel carbon monoxide-oxidizing members of Halobacteria from salione crusts and soils.</title>
        <authorList>
            <person name="Myers M.R."/>
            <person name="King G.M."/>
        </authorList>
    </citation>
    <scope>NUCLEOTIDE SEQUENCE [LARGE SCALE GENOMIC DNA]</scope>
    <source>
        <strain evidence="3 4">PCN9</strain>
    </source>
</reference>
<dbReference type="Proteomes" id="UP000471521">
    <property type="component" value="Unassembled WGS sequence"/>
</dbReference>
<dbReference type="Pfam" id="PF07883">
    <property type="entry name" value="Cupin_2"/>
    <property type="match status" value="1"/>
</dbReference>